<dbReference type="InterPro" id="IPR036390">
    <property type="entry name" value="WH_DNA-bd_sf"/>
</dbReference>
<organism evidence="5 6">
    <name type="scientific">Arthrobacter sulfonylureivorans</name>
    <dbReference type="NCBI Taxonomy" id="2486855"/>
    <lineage>
        <taxon>Bacteria</taxon>
        <taxon>Bacillati</taxon>
        <taxon>Actinomycetota</taxon>
        <taxon>Actinomycetes</taxon>
        <taxon>Micrococcales</taxon>
        <taxon>Micrococcaceae</taxon>
        <taxon>Arthrobacter</taxon>
    </lineage>
</organism>
<dbReference type="PROSITE" id="PS50949">
    <property type="entry name" value="HTH_GNTR"/>
    <property type="match status" value="1"/>
</dbReference>
<dbReference type="InterPro" id="IPR036388">
    <property type="entry name" value="WH-like_DNA-bd_sf"/>
</dbReference>
<evidence type="ECO:0000256" key="2">
    <source>
        <dbReference type="ARBA" id="ARBA00023125"/>
    </source>
</evidence>
<dbReference type="Gene3D" id="1.20.120.530">
    <property type="entry name" value="GntR ligand-binding domain-like"/>
    <property type="match status" value="1"/>
</dbReference>
<dbReference type="PANTHER" id="PTHR43537:SF5">
    <property type="entry name" value="UXU OPERON TRANSCRIPTIONAL REGULATOR"/>
    <property type="match status" value="1"/>
</dbReference>
<dbReference type="SMART" id="SM00895">
    <property type="entry name" value="FCD"/>
    <property type="match status" value="1"/>
</dbReference>
<sequence length="234" mass="26590">MGKIVNGESRSLSSDVYSSIRQLVFSGQLEPGRWIQLGALSDRLEVSKTVIREVLSTLVGEGLLELIPGRGFRVAEFSPSELPELTEVRCLVETYALKKSVDKGDVDWEARLIAAHHRMSREPRRASDDDRMLNQEWARLHAEFHWVLISNASVPALQDFCRKLAAMFDICRLQIGPELGARDVEDEHREIVAAVLERDADRAGDLLARHYRETTHHLLQQWEQSQKQLGVKAE</sequence>
<reference evidence="5 6" key="1">
    <citation type="submission" date="2022-03" db="EMBL/GenBank/DDBJ databases">
        <title>Isotopic signatures of nitrous oxide derived from detoxification processes.</title>
        <authorList>
            <person name="Behrendt U."/>
            <person name="Buchen C."/>
            <person name="Well R."/>
            <person name="Ulrich A."/>
            <person name="Rohe L."/>
            <person name="Kolb S."/>
            <person name="Schloter M."/>
            <person name="Horn M.A."/>
            <person name="Augustin J."/>
        </authorList>
    </citation>
    <scope>NUCLEOTIDE SEQUENCE [LARGE SCALE GENOMIC DNA]</scope>
    <source>
        <strain evidence="5 6">S4-C24</strain>
    </source>
</reference>
<dbReference type="Proteomes" id="UP000829069">
    <property type="component" value="Chromosome"/>
</dbReference>
<feature type="domain" description="HTH gntR-type" evidence="4">
    <location>
        <begin position="10"/>
        <end position="77"/>
    </location>
</feature>
<dbReference type="SUPFAM" id="SSF48008">
    <property type="entry name" value="GntR ligand-binding domain-like"/>
    <property type="match status" value="1"/>
</dbReference>
<dbReference type="Pfam" id="PF07729">
    <property type="entry name" value="FCD"/>
    <property type="match status" value="1"/>
</dbReference>
<dbReference type="RefSeq" id="WP_241914941.1">
    <property type="nucleotide sequence ID" value="NZ_CP093326.1"/>
</dbReference>
<evidence type="ECO:0000313" key="5">
    <source>
        <dbReference type="EMBL" id="UNK47110.1"/>
    </source>
</evidence>
<evidence type="ECO:0000256" key="1">
    <source>
        <dbReference type="ARBA" id="ARBA00023015"/>
    </source>
</evidence>
<gene>
    <name evidence="5" type="ORF">MNQ99_07140</name>
</gene>
<protein>
    <submittedName>
        <fullName evidence="5">GntR family transcriptional regulator</fullName>
    </submittedName>
</protein>
<evidence type="ECO:0000256" key="3">
    <source>
        <dbReference type="ARBA" id="ARBA00023163"/>
    </source>
</evidence>
<dbReference type="InterPro" id="IPR008920">
    <property type="entry name" value="TF_FadR/GntR_C"/>
</dbReference>
<dbReference type="InterPro" id="IPR000524">
    <property type="entry name" value="Tscrpt_reg_HTH_GntR"/>
</dbReference>
<keyword evidence="3" id="KW-0804">Transcription</keyword>
<proteinExistence type="predicted"/>
<evidence type="ECO:0000313" key="6">
    <source>
        <dbReference type="Proteomes" id="UP000829069"/>
    </source>
</evidence>
<keyword evidence="2" id="KW-0238">DNA-binding</keyword>
<accession>A0ABY3W9V7</accession>
<dbReference type="SMART" id="SM00345">
    <property type="entry name" value="HTH_GNTR"/>
    <property type="match status" value="1"/>
</dbReference>
<dbReference type="PANTHER" id="PTHR43537">
    <property type="entry name" value="TRANSCRIPTIONAL REGULATOR, GNTR FAMILY"/>
    <property type="match status" value="1"/>
</dbReference>
<evidence type="ECO:0000259" key="4">
    <source>
        <dbReference type="PROSITE" id="PS50949"/>
    </source>
</evidence>
<dbReference type="Pfam" id="PF00392">
    <property type="entry name" value="GntR"/>
    <property type="match status" value="1"/>
</dbReference>
<keyword evidence="1" id="KW-0805">Transcription regulation</keyword>
<dbReference type="Gene3D" id="1.10.10.10">
    <property type="entry name" value="Winged helix-like DNA-binding domain superfamily/Winged helix DNA-binding domain"/>
    <property type="match status" value="1"/>
</dbReference>
<dbReference type="SUPFAM" id="SSF46785">
    <property type="entry name" value="Winged helix' DNA-binding domain"/>
    <property type="match status" value="1"/>
</dbReference>
<dbReference type="InterPro" id="IPR011711">
    <property type="entry name" value="GntR_C"/>
</dbReference>
<dbReference type="EMBL" id="CP093326">
    <property type="protein sequence ID" value="UNK47110.1"/>
    <property type="molecule type" value="Genomic_DNA"/>
</dbReference>
<keyword evidence="6" id="KW-1185">Reference proteome</keyword>
<name>A0ABY3W9V7_9MICC</name>